<dbReference type="Gene3D" id="6.20.50.110">
    <property type="entry name" value="Methyltransferase, zinc-binding domain"/>
    <property type="match status" value="1"/>
</dbReference>
<dbReference type="Pfam" id="PF08421">
    <property type="entry name" value="Methyltransf_13"/>
    <property type="match status" value="1"/>
</dbReference>
<dbReference type="Gene3D" id="3.40.50.720">
    <property type="entry name" value="NAD(P)-binding Rossmann-like Domain"/>
    <property type="match status" value="1"/>
</dbReference>
<feature type="domain" description="Methyltransferase putative zinc binding" evidence="1">
    <location>
        <begin position="3"/>
        <end position="64"/>
    </location>
</feature>
<dbReference type="Proteomes" id="UP000178873">
    <property type="component" value="Unassembled WGS sequence"/>
</dbReference>
<gene>
    <name evidence="3" type="ORF">A2664_00730</name>
</gene>
<evidence type="ECO:0000313" key="4">
    <source>
        <dbReference type="Proteomes" id="UP000178873"/>
    </source>
</evidence>
<dbReference type="InterPro" id="IPR013630">
    <property type="entry name" value="Methyltransf_Zn-bd_dom_put"/>
</dbReference>
<organism evidence="3 4">
    <name type="scientific">Candidatus Taylorbacteria bacterium RIFCSPHIGHO2_01_FULL_46_22b</name>
    <dbReference type="NCBI Taxonomy" id="1802301"/>
    <lineage>
        <taxon>Bacteria</taxon>
        <taxon>Candidatus Tayloriibacteriota</taxon>
    </lineage>
</organism>
<reference evidence="3 4" key="1">
    <citation type="journal article" date="2016" name="Nat. Commun.">
        <title>Thousands of microbial genomes shed light on interconnected biogeochemical processes in an aquifer system.</title>
        <authorList>
            <person name="Anantharaman K."/>
            <person name="Brown C.T."/>
            <person name="Hug L.A."/>
            <person name="Sharon I."/>
            <person name="Castelle C.J."/>
            <person name="Probst A.J."/>
            <person name="Thomas B.C."/>
            <person name="Singh A."/>
            <person name="Wilkins M.J."/>
            <person name="Karaoz U."/>
            <person name="Brodie E.L."/>
            <person name="Williams K.H."/>
            <person name="Hubbard S.S."/>
            <person name="Banfield J.F."/>
        </authorList>
    </citation>
    <scope>NUCLEOTIDE SEQUENCE [LARGE SCALE GENOMIC DNA]</scope>
</reference>
<dbReference type="EMBL" id="MHRF01000005">
    <property type="protein sequence ID" value="OHA18454.1"/>
    <property type="molecule type" value="Genomic_DNA"/>
</dbReference>
<dbReference type="InterPro" id="IPR038576">
    <property type="entry name" value="Methyltransf_Zn-bd_dom_put_sf"/>
</dbReference>
<proteinExistence type="predicted"/>
<dbReference type="InterPro" id="IPR029063">
    <property type="entry name" value="SAM-dependent_MTases_sf"/>
</dbReference>
<evidence type="ECO:0000259" key="1">
    <source>
        <dbReference type="Pfam" id="PF08421"/>
    </source>
</evidence>
<dbReference type="Pfam" id="PF13489">
    <property type="entry name" value="Methyltransf_23"/>
    <property type="match status" value="1"/>
</dbReference>
<feature type="domain" description="C-methyltransferase" evidence="2">
    <location>
        <begin position="246"/>
        <end position="401"/>
    </location>
</feature>
<evidence type="ECO:0000259" key="2">
    <source>
        <dbReference type="Pfam" id="PF08484"/>
    </source>
</evidence>
<comment type="caution">
    <text evidence="3">The sequence shown here is derived from an EMBL/GenBank/DDBJ whole genome shotgun (WGS) entry which is preliminary data.</text>
</comment>
<dbReference type="InterPro" id="IPR013691">
    <property type="entry name" value="MeTrfase_14"/>
</dbReference>
<evidence type="ECO:0008006" key="5">
    <source>
        <dbReference type="Google" id="ProtNLM"/>
    </source>
</evidence>
<dbReference type="AlphaFoldDB" id="A0A1G2M3X1"/>
<dbReference type="Gene3D" id="6.10.250.3100">
    <property type="match status" value="1"/>
</dbReference>
<dbReference type="PANTHER" id="PTHR43861">
    <property type="entry name" value="TRANS-ACONITATE 2-METHYLTRANSFERASE-RELATED"/>
    <property type="match status" value="1"/>
</dbReference>
<dbReference type="Pfam" id="PF08484">
    <property type="entry name" value="Methyltransf_14"/>
    <property type="match status" value="1"/>
</dbReference>
<evidence type="ECO:0000313" key="3">
    <source>
        <dbReference type="EMBL" id="OHA18454.1"/>
    </source>
</evidence>
<dbReference type="PANTHER" id="PTHR43861:SF5">
    <property type="entry name" value="BLL5978 PROTEIN"/>
    <property type="match status" value="1"/>
</dbReference>
<name>A0A1G2M3X1_9BACT</name>
<protein>
    <recommendedName>
        <fullName evidence="5">Methyltransferase</fullName>
    </recommendedName>
</protein>
<accession>A0A1G2M3X1</accession>
<dbReference type="SUPFAM" id="SSF53335">
    <property type="entry name" value="S-adenosyl-L-methionine-dependent methyltransferases"/>
    <property type="match status" value="1"/>
</dbReference>
<sequence length="407" mass="45875">MNCYACKSKKLYKFLSLGHQAPSDAFLTREELEKEEITYPLDVFLCEECFLVQLGYAVPPEILFNETYAYNTGTNNSLRANFKLLVDSLVERFKLSSKDLAIDIGSNDGTLLKNYTSHGVKILGIDPSGATKLAIQDGVPTMETFFDEKSAKAAKKKYGQASIITSTNTFAHIHNLDSTMQGIKLLLSPKGVFVSDSHYLLDMIEKMQYDWVYHEHLRHYALKPLQTLFARFDMEIFDVEHIQAGHGGSIRVYTAHKGSHPISKNVANLIAQEEKAGLYKKSTYERFAQQVAQTKLELLKLVTDLKTSGKRIVGIGAPAKGNTLLNYCKLDTDLIDYLAERNTSFKIGKFSPGLHIPVIDEKEMYTNQPDYGLLLSWNLAEELMPKLRKSGFKGKFIIPNPRPRIVD</sequence>
<dbReference type="Gene3D" id="3.40.50.150">
    <property type="entry name" value="Vaccinia Virus protein VP39"/>
    <property type="match status" value="1"/>
</dbReference>
<dbReference type="STRING" id="1802301.A2664_00730"/>